<proteinExistence type="predicted"/>
<dbReference type="Proteomes" id="UP000565745">
    <property type="component" value="Unassembled WGS sequence"/>
</dbReference>
<evidence type="ECO:0000313" key="1">
    <source>
        <dbReference type="EMBL" id="MBB4174988.1"/>
    </source>
</evidence>
<evidence type="ECO:0000313" key="2">
    <source>
        <dbReference type="Proteomes" id="UP000565745"/>
    </source>
</evidence>
<name>A0A7W6M9L5_9RHOB</name>
<comment type="caution">
    <text evidence="1">The sequence shown here is derived from an EMBL/GenBank/DDBJ whole genome shotgun (WGS) entry which is preliminary data.</text>
</comment>
<accession>A0A7W6M9L5</accession>
<reference evidence="1 2" key="1">
    <citation type="submission" date="2020-08" db="EMBL/GenBank/DDBJ databases">
        <title>Genomic Encyclopedia of Type Strains, Phase IV (KMG-IV): sequencing the most valuable type-strain genomes for metagenomic binning, comparative biology and taxonomic classification.</title>
        <authorList>
            <person name="Goeker M."/>
        </authorList>
    </citation>
    <scope>NUCLEOTIDE SEQUENCE [LARGE SCALE GENOMIC DNA]</scope>
    <source>
        <strain evidence="1 2">DSM 101015</strain>
    </source>
</reference>
<keyword evidence="2" id="KW-1185">Reference proteome</keyword>
<sequence length="81" mass="9165">MPSQQRTVAGYWRAVLAIFSLQISPPEASEVSKGVLVNDLFRQSRKTHKCGTGRDADDRERRCTSFCFQNGVFPFLKGKSR</sequence>
<gene>
    <name evidence="1" type="ORF">GGR93_002776</name>
</gene>
<dbReference type="EMBL" id="JACIFU010000003">
    <property type="protein sequence ID" value="MBB4174988.1"/>
    <property type="molecule type" value="Genomic_DNA"/>
</dbReference>
<organism evidence="1 2">
    <name type="scientific">Sulfitobacter noctilucicola</name>
    <dbReference type="NCBI Taxonomy" id="1342301"/>
    <lineage>
        <taxon>Bacteria</taxon>
        <taxon>Pseudomonadati</taxon>
        <taxon>Pseudomonadota</taxon>
        <taxon>Alphaproteobacteria</taxon>
        <taxon>Rhodobacterales</taxon>
        <taxon>Roseobacteraceae</taxon>
        <taxon>Sulfitobacter</taxon>
    </lineage>
</organism>
<protein>
    <submittedName>
        <fullName evidence="1">Uncharacterized protein</fullName>
    </submittedName>
</protein>
<dbReference type="AlphaFoldDB" id="A0A7W6M9L5"/>